<keyword evidence="4" id="KW-1185">Reference proteome</keyword>
<keyword evidence="2" id="KW-0812">Transmembrane</keyword>
<sequence length="413" mass="46007">MTSQPGAGKVLSNRVIAWTSVVLILVAAGLSWPLLAVYGLGLEAIRTVGTIVLGAGGAIGLLLAARRQQTAEQDLVEKRRDLEHKERVQRHAEAVAADTLAHQQHLSAQTETDAAERRITELYAKAVEQLGSDKAPVRLGGLYALERLAQNTPSQRYTVVNVLCAYLRMPFEVAADPEQDSPASSGIAQERQVRIAAQRILAQHLRPGAQPDTDRFWPDVDLDLTGATLIDFRFQRCRVRSARFTEATFTGDTDFGGTTFLDHAEFDHATFSSSARFSNATFVKDARFRDVSFQGPVRFRGTNFHGDARFTGTEFLDDAWLGGAIFHGDVWFTRATFEQDIRFPEAVFLRDVRFREATFKRAPQQRQKMFKGTWARTAARSSWPDGWVPSKAEGGPWPDSGDDWQSLIPVTRR</sequence>
<keyword evidence="2" id="KW-0472">Membrane</keyword>
<evidence type="ECO:0000256" key="1">
    <source>
        <dbReference type="SAM" id="MobiDB-lite"/>
    </source>
</evidence>
<dbReference type="AlphaFoldDB" id="A0A193C1D2"/>
<feature type="transmembrane region" description="Helical" evidence="2">
    <location>
        <begin position="15"/>
        <end position="38"/>
    </location>
</feature>
<evidence type="ECO:0000256" key="2">
    <source>
        <dbReference type="SAM" id="Phobius"/>
    </source>
</evidence>
<name>A0A193C1D2_AMYOR</name>
<dbReference type="InterPro" id="IPR001646">
    <property type="entry name" value="5peptide_repeat"/>
</dbReference>
<feature type="transmembrane region" description="Helical" evidence="2">
    <location>
        <begin position="44"/>
        <end position="65"/>
    </location>
</feature>
<proteinExistence type="predicted"/>
<dbReference type="STRING" id="31958.SD37_22945"/>
<keyword evidence="2" id="KW-1133">Transmembrane helix</keyword>
<protein>
    <recommendedName>
        <fullName evidence="5">Pentapeptide repeat-containing protein</fullName>
    </recommendedName>
</protein>
<accession>A0A193C1D2</accession>
<reference evidence="3 4" key="1">
    <citation type="journal article" date="2015" name="Genome Announc.">
        <title>Draft Genome Sequence of Norvancomycin-Producing Strain Amycolatopsis orientalis CPCC200066.</title>
        <authorList>
            <person name="Lei X."/>
            <person name="Yuan F."/>
            <person name="Shi Y."/>
            <person name="Li X."/>
            <person name="Wang L."/>
            <person name="Hong B."/>
        </authorList>
    </citation>
    <scope>NUCLEOTIDE SEQUENCE [LARGE SCALE GENOMIC DNA]</scope>
    <source>
        <strain evidence="3 4">B-37</strain>
    </source>
</reference>
<dbReference type="EMBL" id="CP016174">
    <property type="protein sequence ID" value="ANN18215.1"/>
    <property type="molecule type" value="Genomic_DNA"/>
</dbReference>
<dbReference type="RefSeq" id="WP_052675091.1">
    <property type="nucleotide sequence ID" value="NZ_CP016174.1"/>
</dbReference>
<gene>
    <name evidence="3" type="ORF">SD37_22945</name>
</gene>
<organism evidence="3 4">
    <name type="scientific">Amycolatopsis orientalis</name>
    <name type="common">Nocardia orientalis</name>
    <dbReference type="NCBI Taxonomy" id="31958"/>
    <lineage>
        <taxon>Bacteria</taxon>
        <taxon>Bacillati</taxon>
        <taxon>Actinomycetota</taxon>
        <taxon>Actinomycetes</taxon>
        <taxon>Pseudonocardiales</taxon>
        <taxon>Pseudonocardiaceae</taxon>
        <taxon>Amycolatopsis</taxon>
    </lineage>
</organism>
<dbReference type="Proteomes" id="UP000093695">
    <property type="component" value="Chromosome"/>
</dbReference>
<dbReference type="Pfam" id="PF13576">
    <property type="entry name" value="Pentapeptide_3"/>
    <property type="match status" value="1"/>
</dbReference>
<feature type="region of interest" description="Disordered" evidence="1">
    <location>
        <begin position="381"/>
        <end position="413"/>
    </location>
</feature>
<evidence type="ECO:0008006" key="5">
    <source>
        <dbReference type="Google" id="ProtNLM"/>
    </source>
</evidence>
<evidence type="ECO:0000313" key="3">
    <source>
        <dbReference type="EMBL" id="ANN18215.1"/>
    </source>
</evidence>
<dbReference type="Gene3D" id="2.160.20.80">
    <property type="entry name" value="E3 ubiquitin-protein ligase SopA"/>
    <property type="match status" value="1"/>
</dbReference>
<evidence type="ECO:0000313" key="4">
    <source>
        <dbReference type="Proteomes" id="UP000093695"/>
    </source>
</evidence>
<dbReference type="KEGG" id="aori:SD37_22945"/>
<dbReference type="SUPFAM" id="SSF141571">
    <property type="entry name" value="Pentapeptide repeat-like"/>
    <property type="match status" value="1"/>
</dbReference>